<comment type="caution">
    <text evidence="2">The sequence shown here is derived from an EMBL/GenBank/DDBJ whole genome shotgun (WGS) entry which is preliminary data.</text>
</comment>
<evidence type="ECO:0000313" key="2">
    <source>
        <dbReference type="EMBL" id="GAA0601752.1"/>
    </source>
</evidence>
<feature type="region of interest" description="Disordered" evidence="1">
    <location>
        <begin position="49"/>
        <end position="95"/>
    </location>
</feature>
<name>A0ABP3R612_9PROT</name>
<dbReference type="Proteomes" id="UP001501588">
    <property type="component" value="Unassembled WGS sequence"/>
</dbReference>
<feature type="compositionally biased region" description="Low complexity" evidence="1">
    <location>
        <begin position="58"/>
        <end position="70"/>
    </location>
</feature>
<evidence type="ECO:0000256" key="1">
    <source>
        <dbReference type="SAM" id="MobiDB-lite"/>
    </source>
</evidence>
<gene>
    <name evidence="2" type="ORF">GCM10009416_44480</name>
</gene>
<keyword evidence="3" id="KW-1185">Reference proteome</keyword>
<dbReference type="EMBL" id="BAAAFZ010000079">
    <property type="protein sequence ID" value="GAA0601752.1"/>
    <property type="molecule type" value="Genomic_DNA"/>
</dbReference>
<proteinExistence type="predicted"/>
<protein>
    <submittedName>
        <fullName evidence="2">Uncharacterized protein</fullName>
    </submittedName>
</protein>
<reference evidence="3" key="1">
    <citation type="journal article" date="2019" name="Int. J. Syst. Evol. Microbiol.">
        <title>The Global Catalogue of Microorganisms (GCM) 10K type strain sequencing project: providing services to taxonomists for standard genome sequencing and annotation.</title>
        <authorList>
            <consortium name="The Broad Institute Genomics Platform"/>
            <consortium name="The Broad Institute Genome Sequencing Center for Infectious Disease"/>
            <person name="Wu L."/>
            <person name="Ma J."/>
        </authorList>
    </citation>
    <scope>NUCLEOTIDE SEQUENCE [LARGE SCALE GENOMIC DNA]</scope>
    <source>
        <strain evidence="3">JCM 9933</strain>
    </source>
</reference>
<sequence>MRMTRVVGVRRAANRRGLPSARASIPAPCLPAVAGTAAFTRLARLRACKESRARPEPAAASDARSTRSTRPFAHGQAGFAARRPVPCRSRTRWKA</sequence>
<evidence type="ECO:0000313" key="3">
    <source>
        <dbReference type="Proteomes" id="UP001501588"/>
    </source>
</evidence>
<accession>A0ABP3R612</accession>
<organism evidence="2 3">
    <name type="scientific">Craurococcus roseus</name>
    <dbReference type="NCBI Taxonomy" id="77585"/>
    <lineage>
        <taxon>Bacteria</taxon>
        <taxon>Pseudomonadati</taxon>
        <taxon>Pseudomonadota</taxon>
        <taxon>Alphaproteobacteria</taxon>
        <taxon>Acetobacterales</taxon>
        <taxon>Acetobacteraceae</taxon>
        <taxon>Craurococcus</taxon>
    </lineage>
</organism>